<keyword evidence="1" id="KW-0802">TPR repeat</keyword>
<feature type="repeat" description="TPR" evidence="1">
    <location>
        <begin position="513"/>
        <end position="546"/>
    </location>
</feature>
<feature type="repeat" description="TPR" evidence="1">
    <location>
        <begin position="303"/>
        <end position="336"/>
    </location>
</feature>
<sequence length="605" mass="66421">MPGLVSIQTPPGSQPLQIDVPGEPSPQIQTLTDGSESRNSKSLSPLPKRPPSPSTSRSKPSPDRSSGKKKQPPPPPPPKFDETSLDNPDLGPFLLKLARDTIISGDGPNKALDLALRASMSFERCASESEPSLDLTMSLHVVAAIYCSLGRFEEAIPVLERAISVPDVGRGADHALAAFSGYMQLGDTHSMLGQLDKSILCYSEGLKIQIETLGDTDPRVAETCRYLAEAHVQAMQFDEAEKLCQKTLEIHREHSAPASLEEATDRRLMALICEAKGDYETALEHLVLASMAMVANGQDNDVASIDVSIGNIYMSLCRFDEAVFSYQKALTVFKSSKGDNHPSVASVFVRLADLYYKTGKIRESKSYCENALRIYAKPVPGTTAEEIAGGMIEIAAIYESFDEPEEALKLLQKALKLLEDKLGQQSTISGIEAQMGVLYYMLGRYNEARTSFESAVARLRASGERKSAFFGILLNQMGLACVQVFKIDEAAELFEEARGILQHECGPCHQDTLGVYSNLAATYDAMGRIEDAIEILEYVLKLREEKLGTANPDFDDEKKRLAELLKDAGRTRNKKAKSLENLIDPNSKKTKKEVTKRWPGFGFRS</sequence>
<dbReference type="PROSITE" id="PS50005">
    <property type="entry name" value="TPR"/>
    <property type="match status" value="3"/>
</dbReference>
<feature type="region of interest" description="Disordered" evidence="2">
    <location>
        <begin position="1"/>
        <end position="88"/>
    </location>
</feature>
<feature type="repeat" description="TPR" evidence="1">
    <location>
        <begin position="388"/>
        <end position="421"/>
    </location>
</feature>
<reference evidence="3 4" key="1">
    <citation type="submission" date="2023-12" db="EMBL/GenBank/DDBJ databases">
        <title>A high-quality genome assembly for Dillenia turbinata (Dilleniales).</title>
        <authorList>
            <person name="Chanderbali A."/>
        </authorList>
    </citation>
    <scope>NUCLEOTIDE SEQUENCE [LARGE SCALE GENOMIC DNA]</scope>
    <source>
        <strain evidence="3">LSX21</strain>
        <tissue evidence="3">Leaf</tissue>
    </source>
</reference>
<dbReference type="Pfam" id="PF13176">
    <property type="entry name" value="TPR_7"/>
    <property type="match status" value="1"/>
</dbReference>
<dbReference type="PANTHER" id="PTHR46284">
    <property type="entry name" value="PROTEIN KINESIN LIGHT CHAIN-RELATED 3"/>
    <property type="match status" value="1"/>
</dbReference>
<evidence type="ECO:0000256" key="1">
    <source>
        <dbReference type="PROSITE-ProRule" id="PRU00339"/>
    </source>
</evidence>
<organism evidence="3 4">
    <name type="scientific">Dillenia turbinata</name>
    <dbReference type="NCBI Taxonomy" id="194707"/>
    <lineage>
        <taxon>Eukaryota</taxon>
        <taxon>Viridiplantae</taxon>
        <taxon>Streptophyta</taxon>
        <taxon>Embryophyta</taxon>
        <taxon>Tracheophyta</taxon>
        <taxon>Spermatophyta</taxon>
        <taxon>Magnoliopsida</taxon>
        <taxon>eudicotyledons</taxon>
        <taxon>Gunneridae</taxon>
        <taxon>Pentapetalae</taxon>
        <taxon>Dilleniales</taxon>
        <taxon>Dilleniaceae</taxon>
        <taxon>Dillenia</taxon>
    </lineage>
</organism>
<keyword evidence="4" id="KW-1185">Reference proteome</keyword>
<dbReference type="Pfam" id="PF13424">
    <property type="entry name" value="TPR_12"/>
    <property type="match status" value="3"/>
</dbReference>
<dbReference type="Pfam" id="PF13374">
    <property type="entry name" value="TPR_10"/>
    <property type="match status" value="1"/>
</dbReference>
<dbReference type="InterPro" id="IPR019734">
    <property type="entry name" value="TPR_rpt"/>
</dbReference>
<dbReference type="EMBL" id="JBAMMX010000008">
    <property type="protein sequence ID" value="KAK6935574.1"/>
    <property type="molecule type" value="Genomic_DNA"/>
</dbReference>
<name>A0AAN8VKZ6_9MAGN</name>
<feature type="compositionally biased region" description="Polar residues" evidence="2">
    <location>
        <begin position="1"/>
        <end position="16"/>
    </location>
</feature>
<dbReference type="PANTHER" id="PTHR46284:SF2">
    <property type="entry name" value="PROTEIN KINESIN LIGHT CHAIN-RELATED 1"/>
    <property type="match status" value="1"/>
</dbReference>
<dbReference type="Gene3D" id="1.25.40.10">
    <property type="entry name" value="Tetratricopeptide repeat domain"/>
    <property type="match status" value="3"/>
</dbReference>
<protein>
    <submittedName>
        <fullName evidence="3">MalT-like TPR region</fullName>
    </submittedName>
</protein>
<dbReference type="FunFam" id="1.25.40.10:FF:001025">
    <property type="entry name" value="Protein KINESIN LIGHT CHAIN-RELATED 2"/>
    <property type="match status" value="1"/>
</dbReference>
<dbReference type="InterPro" id="IPR011990">
    <property type="entry name" value="TPR-like_helical_dom_sf"/>
</dbReference>
<comment type="caution">
    <text evidence="3">The sequence shown here is derived from an EMBL/GenBank/DDBJ whole genome shotgun (WGS) entry which is preliminary data.</text>
</comment>
<feature type="region of interest" description="Disordered" evidence="2">
    <location>
        <begin position="576"/>
        <end position="605"/>
    </location>
</feature>
<evidence type="ECO:0000313" key="3">
    <source>
        <dbReference type="EMBL" id="KAK6935574.1"/>
    </source>
</evidence>
<dbReference type="SMART" id="SM00028">
    <property type="entry name" value="TPR"/>
    <property type="match status" value="10"/>
</dbReference>
<accession>A0AAN8VKZ6</accession>
<gene>
    <name evidence="3" type="ORF">RJ641_035729</name>
</gene>
<proteinExistence type="predicted"/>
<dbReference type="AlphaFoldDB" id="A0AAN8VKZ6"/>
<dbReference type="Proteomes" id="UP001370490">
    <property type="component" value="Unassembled WGS sequence"/>
</dbReference>
<evidence type="ECO:0000256" key="2">
    <source>
        <dbReference type="SAM" id="MobiDB-lite"/>
    </source>
</evidence>
<dbReference type="SUPFAM" id="SSF48452">
    <property type="entry name" value="TPR-like"/>
    <property type="match status" value="2"/>
</dbReference>
<evidence type="ECO:0000313" key="4">
    <source>
        <dbReference type="Proteomes" id="UP001370490"/>
    </source>
</evidence>